<gene>
    <name evidence="2" type="ORF">P154DRAFT_609516</name>
</gene>
<name>A0A6A5W4K7_9PLEO</name>
<evidence type="ECO:0000256" key="1">
    <source>
        <dbReference type="SAM" id="MobiDB-lite"/>
    </source>
</evidence>
<protein>
    <submittedName>
        <fullName evidence="2">Uncharacterized protein</fullName>
    </submittedName>
</protein>
<accession>A0A6A5W4K7</accession>
<sequence>MAGRRLVSCDSHWTFHNCTLFAWPISKSVQGINVKNEPQRESINCSHSHAGGPRLLFEQKTDSNNSNKRDSRQLSKNYPPEYELREQLINAGRDTALARVAELETREMFTKEASIERFCSRALQDACAKLGEQGLQEMRKNHMLELENDNLKKLMQVYQDDSTENMAKVTVEQKINARLSDRTTDLALAQIMVNQMRRLEVDHHGLFSIHINPSTWAGPTANTYNSLNLKYGSIGTFSGPSNSSNLPSNVIQHILSAVPNIDPNAQDNNVRGKAVSKPNIWSANKYEESDTESKLEDEV</sequence>
<dbReference type="AlphaFoldDB" id="A0A6A5W4K7"/>
<reference evidence="2" key="1">
    <citation type="journal article" date="2020" name="Stud. Mycol.">
        <title>101 Dothideomycetes genomes: a test case for predicting lifestyles and emergence of pathogens.</title>
        <authorList>
            <person name="Haridas S."/>
            <person name="Albert R."/>
            <person name="Binder M."/>
            <person name="Bloem J."/>
            <person name="Labutti K."/>
            <person name="Salamov A."/>
            <person name="Andreopoulos B."/>
            <person name="Baker S."/>
            <person name="Barry K."/>
            <person name="Bills G."/>
            <person name="Bluhm B."/>
            <person name="Cannon C."/>
            <person name="Castanera R."/>
            <person name="Culley D."/>
            <person name="Daum C."/>
            <person name="Ezra D."/>
            <person name="Gonzalez J."/>
            <person name="Henrissat B."/>
            <person name="Kuo A."/>
            <person name="Liang C."/>
            <person name="Lipzen A."/>
            <person name="Lutzoni F."/>
            <person name="Magnuson J."/>
            <person name="Mondo S."/>
            <person name="Nolan M."/>
            <person name="Ohm R."/>
            <person name="Pangilinan J."/>
            <person name="Park H.-J."/>
            <person name="Ramirez L."/>
            <person name="Alfaro M."/>
            <person name="Sun H."/>
            <person name="Tritt A."/>
            <person name="Yoshinaga Y."/>
            <person name="Zwiers L.-H."/>
            <person name="Turgeon B."/>
            <person name="Goodwin S."/>
            <person name="Spatafora J."/>
            <person name="Crous P."/>
            <person name="Grigoriev I."/>
        </authorList>
    </citation>
    <scope>NUCLEOTIDE SEQUENCE</scope>
    <source>
        <strain evidence="2">CBS 123094</strain>
    </source>
</reference>
<feature type="region of interest" description="Disordered" evidence="1">
    <location>
        <begin position="58"/>
        <end position="78"/>
    </location>
</feature>
<organism evidence="2 3">
    <name type="scientific">Amniculicola lignicola CBS 123094</name>
    <dbReference type="NCBI Taxonomy" id="1392246"/>
    <lineage>
        <taxon>Eukaryota</taxon>
        <taxon>Fungi</taxon>
        <taxon>Dikarya</taxon>
        <taxon>Ascomycota</taxon>
        <taxon>Pezizomycotina</taxon>
        <taxon>Dothideomycetes</taxon>
        <taxon>Pleosporomycetidae</taxon>
        <taxon>Pleosporales</taxon>
        <taxon>Amniculicolaceae</taxon>
        <taxon>Amniculicola</taxon>
    </lineage>
</organism>
<feature type="compositionally biased region" description="Basic and acidic residues" evidence="1">
    <location>
        <begin position="58"/>
        <end position="73"/>
    </location>
</feature>
<dbReference type="EMBL" id="ML977630">
    <property type="protein sequence ID" value="KAF1996018.1"/>
    <property type="molecule type" value="Genomic_DNA"/>
</dbReference>
<proteinExistence type="predicted"/>
<evidence type="ECO:0000313" key="2">
    <source>
        <dbReference type="EMBL" id="KAF1996018.1"/>
    </source>
</evidence>
<evidence type="ECO:0000313" key="3">
    <source>
        <dbReference type="Proteomes" id="UP000799779"/>
    </source>
</evidence>
<dbReference type="Proteomes" id="UP000799779">
    <property type="component" value="Unassembled WGS sequence"/>
</dbReference>
<keyword evidence="3" id="KW-1185">Reference proteome</keyword>